<comment type="caution">
    <text evidence="1">The sequence shown here is derived from an EMBL/GenBank/DDBJ whole genome shotgun (WGS) entry which is preliminary data.</text>
</comment>
<organism evidence="1 2">
    <name type="scientific">Neolewinella lacunae</name>
    <dbReference type="NCBI Taxonomy" id="1517758"/>
    <lineage>
        <taxon>Bacteria</taxon>
        <taxon>Pseudomonadati</taxon>
        <taxon>Bacteroidota</taxon>
        <taxon>Saprospiria</taxon>
        <taxon>Saprospirales</taxon>
        <taxon>Lewinellaceae</taxon>
        <taxon>Neolewinella</taxon>
    </lineage>
</organism>
<evidence type="ECO:0000313" key="2">
    <source>
        <dbReference type="Proteomes" id="UP000650081"/>
    </source>
</evidence>
<evidence type="ECO:0000313" key="1">
    <source>
        <dbReference type="EMBL" id="MBC6994568.1"/>
    </source>
</evidence>
<dbReference type="RefSeq" id="WP_187466638.1">
    <property type="nucleotide sequence ID" value="NZ_JACSIT010000100.1"/>
</dbReference>
<dbReference type="EMBL" id="JACSIT010000100">
    <property type="protein sequence ID" value="MBC6994568.1"/>
    <property type="molecule type" value="Genomic_DNA"/>
</dbReference>
<reference evidence="1" key="1">
    <citation type="submission" date="2020-08" db="EMBL/GenBank/DDBJ databases">
        <title>Lewinella bacteria from marine environments.</title>
        <authorList>
            <person name="Zhong Y."/>
        </authorList>
    </citation>
    <scope>NUCLEOTIDE SEQUENCE</scope>
    <source>
        <strain evidence="1">KCTC 42187</strain>
    </source>
</reference>
<protein>
    <submittedName>
        <fullName evidence="1">Uncharacterized protein</fullName>
    </submittedName>
</protein>
<gene>
    <name evidence="1" type="ORF">H9S92_10355</name>
</gene>
<accession>A0A923PI49</accession>
<proteinExistence type="predicted"/>
<keyword evidence="2" id="KW-1185">Reference proteome</keyword>
<dbReference type="AlphaFoldDB" id="A0A923PI49"/>
<dbReference type="Proteomes" id="UP000650081">
    <property type="component" value="Unassembled WGS sequence"/>
</dbReference>
<sequence>METTEIFFWIREFFSKNVTAFRLNKLHFYLTDEEKVSFLLIDRNISEVKSLPIDRFYLEAYIDEIGRLNPVDFIVFNFKWFAESYVHRLMVCLPELFSKLKYEDIVEVFSKSRDPETIKSLVKFIDKYCPGINPLDLLNRASLSKFTITSVEQYFRSENILQGPITKSTVITKKNIGMDIEDFQRSLRRIQMSARN</sequence>
<name>A0A923PI49_9BACT</name>